<evidence type="ECO:0000313" key="2">
    <source>
        <dbReference type="Proteomes" id="UP001595699"/>
    </source>
</evidence>
<gene>
    <name evidence="1" type="ORF">ACFOUW_07540</name>
</gene>
<protein>
    <submittedName>
        <fullName evidence="1">Uncharacterized protein</fullName>
    </submittedName>
</protein>
<reference evidence="2" key="1">
    <citation type="journal article" date="2019" name="Int. J. Syst. Evol. Microbiol.">
        <title>The Global Catalogue of Microorganisms (GCM) 10K type strain sequencing project: providing services to taxonomists for standard genome sequencing and annotation.</title>
        <authorList>
            <consortium name="The Broad Institute Genomics Platform"/>
            <consortium name="The Broad Institute Genome Sequencing Center for Infectious Disease"/>
            <person name="Wu L."/>
            <person name="Ma J."/>
        </authorList>
    </citation>
    <scope>NUCLEOTIDE SEQUENCE [LARGE SCALE GENOMIC DNA]</scope>
    <source>
        <strain evidence="2">CGMCC 4.7241</strain>
    </source>
</reference>
<dbReference type="EMBL" id="JBHRZH010000006">
    <property type="protein sequence ID" value="MFC3760686.1"/>
    <property type="molecule type" value="Genomic_DNA"/>
</dbReference>
<proteinExistence type="predicted"/>
<comment type="caution">
    <text evidence="1">The sequence shown here is derived from an EMBL/GenBank/DDBJ whole genome shotgun (WGS) entry which is preliminary data.</text>
</comment>
<name>A0ABV7Y7Q6_9ACTN</name>
<sequence>MSPHWAIERSYRDVKSSSRIVGREDFYESGAERSRSDVLAELLERFAGDGPKTRDAS</sequence>
<accession>A0ABV7Y7Q6</accession>
<evidence type="ECO:0000313" key="1">
    <source>
        <dbReference type="EMBL" id="MFC3760686.1"/>
    </source>
</evidence>
<keyword evidence="2" id="KW-1185">Reference proteome</keyword>
<dbReference type="Proteomes" id="UP001595699">
    <property type="component" value="Unassembled WGS sequence"/>
</dbReference>
<dbReference type="RefSeq" id="WP_205116932.1">
    <property type="nucleotide sequence ID" value="NZ_JAFBCM010000001.1"/>
</dbReference>
<organism evidence="1 2">
    <name type="scientific">Tenggerimyces flavus</name>
    <dbReference type="NCBI Taxonomy" id="1708749"/>
    <lineage>
        <taxon>Bacteria</taxon>
        <taxon>Bacillati</taxon>
        <taxon>Actinomycetota</taxon>
        <taxon>Actinomycetes</taxon>
        <taxon>Propionibacteriales</taxon>
        <taxon>Nocardioidaceae</taxon>
        <taxon>Tenggerimyces</taxon>
    </lineage>
</organism>